<feature type="compositionally biased region" description="Basic and acidic residues" evidence="1">
    <location>
        <begin position="56"/>
        <end position="66"/>
    </location>
</feature>
<name>R0CPV1_RALPI</name>
<comment type="caution">
    <text evidence="2">The sequence shown here is derived from an EMBL/GenBank/DDBJ whole genome shotgun (WGS) entry which is preliminary data.</text>
</comment>
<proteinExistence type="predicted"/>
<evidence type="ECO:0000313" key="2">
    <source>
        <dbReference type="EMBL" id="ENZ78485.1"/>
    </source>
</evidence>
<dbReference type="Proteomes" id="UP000013280">
    <property type="component" value="Unassembled WGS sequence"/>
</dbReference>
<gene>
    <name evidence="2" type="ORF">OR214_01903</name>
</gene>
<protein>
    <submittedName>
        <fullName evidence="2">Uncharacterized protein</fullName>
    </submittedName>
</protein>
<sequence length="192" mass="21337" precursor="true">MAPWILLRRKGSGNCLSAASFSLPLRHKFKESFAISGTLFLLSFFGKTKRVGQARQEMKEGMDHKGPPWQGAKGGQTTKRNPEADAPRSPTPNAKDTKEKTRRASGNRTTALAHTPGDSPGAVTTSYLRARMSASRGCHGRQQHTVDLDECWAEQHQKQRREDEEDQREEQLQRDLGGLFFGTHAALGTQHV</sequence>
<organism evidence="2 3">
    <name type="scientific">Ralstonia pickettii OR214</name>
    <dbReference type="NCBI Taxonomy" id="1264675"/>
    <lineage>
        <taxon>Bacteria</taxon>
        <taxon>Pseudomonadati</taxon>
        <taxon>Pseudomonadota</taxon>
        <taxon>Betaproteobacteria</taxon>
        <taxon>Burkholderiales</taxon>
        <taxon>Burkholderiaceae</taxon>
        <taxon>Ralstonia</taxon>
    </lineage>
</organism>
<feature type="region of interest" description="Disordered" evidence="1">
    <location>
        <begin position="155"/>
        <end position="175"/>
    </location>
</feature>
<dbReference type="AlphaFoldDB" id="R0CPV1"/>
<dbReference type="EMBL" id="APMQ01000004">
    <property type="protein sequence ID" value="ENZ78485.1"/>
    <property type="molecule type" value="Genomic_DNA"/>
</dbReference>
<reference evidence="2 3" key="1">
    <citation type="journal article" date="2013" name="Genome Announc.">
        <title>Draft Genome Sequence for Ralstonia sp. Strain OR214, a Bacterium with Potential for Bioremediation.</title>
        <authorList>
            <person name="Utturkar S.M."/>
            <person name="Bollmann A."/>
            <person name="Brzoska R.M."/>
            <person name="Klingeman D.M."/>
            <person name="Epstein S.E."/>
            <person name="Palumbo A.V."/>
            <person name="Brown S.D."/>
        </authorList>
    </citation>
    <scope>NUCLEOTIDE SEQUENCE [LARGE SCALE GENOMIC DNA]</scope>
    <source>
        <strain evidence="2 3">OR214</strain>
    </source>
</reference>
<accession>R0CPV1</accession>
<feature type="region of interest" description="Disordered" evidence="1">
    <location>
        <begin position="55"/>
        <end position="123"/>
    </location>
</feature>
<evidence type="ECO:0000313" key="3">
    <source>
        <dbReference type="Proteomes" id="UP000013280"/>
    </source>
</evidence>
<evidence type="ECO:0000256" key="1">
    <source>
        <dbReference type="SAM" id="MobiDB-lite"/>
    </source>
</evidence>